<feature type="region of interest" description="Disordered" evidence="1">
    <location>
        <begin position="19"/>
        <end position="57"/>
    </location>
</feature>
<proteinExistence type="evidence at transcript level"/>
<evidence type="ECO:0000256" key="1">
    <source>
        <dbReference type="SAM" id="MobiDB-lite"/>
    </source>
</evidence>
<feature type="compositionally biased region" description="Polar residues" evidence="1">
    <location>
        <begin position="47"/>
        <end position="57"/>
    </location>
</feature>
<dbReference type="EMBL" id="AB073973">
    <property type="protein sequence ID" value="BAF82005.1"/>
    <property type="molecule type" value="mRNA"/>
</dbReference>
<protein>
    <submittedName>
        <fullName evidence="2">MAA-76 protein</fullName>
    </submittedName>
</protein>
<organism evidence="2">
    <name type="scientific">Mus musculus</name>
    <name type="common">Mouse</name>
    <dbReference type="NCBI Taxonomy" id="10090"/>
    <lineage>
        <taxon>Eukaryota</taxon>
        <taxon>Metazoa</taxon>
        <taxon>Chordata</taxon>
        <taxon>Craniata</taxon>
        <taxon>Vertebrata</taxon>
        <taxon>Euteleostomi</taxon>
        <taxon>Mammalia</taxon>
        <taxon>Eutheria</taxon>
        <taxon>Euarchontoglires</taxon>
        <taxon>Glires</taxon>
        <taxon>Rodentia</taxon>
        <taxon>Myomorpha</taxon>
        <taxon>Muroidea</taxon>
        <taxon>Muridae</taxon>
        <taxon>Murinae</taxon>
        <taxon>Mus</taxon>
        <taxon>Mus</taxon>
    </lineage>
</organism>
<accession>A8IP84</accession>
<sequence>MPHTTGRLEAGFYTEVTHRADHQPAAAGHQSGRSPISHGCGEDDVTRTTWYSHTRHK</sequence>
<gene>
    <name evidence="2" type="primary">maa-76</name>
</gene>
<evidence type="ECO:0000313" key="2">
    <source>
        <dbReference type="EMBL" id="BAF82005.1"/>
    </source>
</evidence>
<dbReference type="AlphaFoldDB" id="A8IP84"/>
<name>A8IP84_MOUSE</name>
<reference evidence="2" key="1">
    <citation type="submission" date="2001-11" db="EMBL/GenBank/DDBJ databases">
        <title>Mouse mRNAs expressed in the spinal cord.</title>
        <authorList>
            <person name="Nishizawa M."/>
            <person name="Minami T."/>
            <person name="Ito S."/>
        </authorList>
    </citation>
    <scope>NUCLEOTIDE SEQUENCE</scope>
    <source>
        <strain evidence="2">DdY</strain>
        <tissue evidence="2">Spinal cord</tissue>
    </source>
</reference>